<evidence type="ECO:0000313" key="2">
    <source>
        <dbReference type="EMBL" id="PGH19334.1"/>
    </source>
</evidence>
<keyword evidence="3" id="KW-1185">Reference proteome</keyword>
<organism evidence="2 3">
    <name type="scientific">Polytolypa hystricis (strain UAMH7299)</name>
    <dbReference type="NCBI Taxonomy" id="1447883"/>
    <lineage>
        <taxon>Eukaryota</taxon>
        <taxon>Fungi</taxon>
        <taxon>Dikarya</taxon>
        <taxon>Ascomycota</taxon>
        <taxon>Pezizomycotina</taxon>
        <taxon>Eurotiomycetes</taxon>
        <taxon>Eurotiomycetidae</taxon>
        <taxon>Onygenales</taxon>
        <taxon>Onygenales incertae sedis</taxon>
        <taxon>Polytolypa</taxon>
    </lineage>
</organism>
<keyword evidence="1" id="KW-0732">Signal</keyword>
<sequence length="76" mass="9087">MYWLRIFEIWLTARLLASPSFHRAVHRVHKSVQELRHGKAPEDMGGTNVEKPGVKHFLKHFRDELKDQFQRKPPKK</sequence>
<feature type="chain" id="PRO_5013174334" evidence="1">
    <location>
        <begin position="18"/>
        <end position="76"/>
    </location>
</feature>
<accession>A0A2B7Y5A0</accession>
<evidence type="ECO:0000256" key="1">
    <source>
        <dbReference type="SAM" id="SignalP"/>
    </source>
</evidence>
<evidence type="ECO:0000313" key="3">
    <source>
        <dbReference type="Proteomes" id="UP000224634"/>
    </source>
</evidence>
<dbReference type="OrthoDB" id="4138121at2759"/>
<gene>
    <name evidence="2" type="ORF">AJ80_03974</name>
</gene>
<reference evidence="2 3" key="1">
    <citation type="submission" date="2017-10" db="EMBL/GenBank/DDBJ databases">
        <title>Comparative genomics in systemic dimorphic fungi from Ajellomycetaceae.</title>
        <authorList>
            <person name="Munoz J.F."/>
            <person name="Mcewen J.G."/>
            <person name="Clay O.K."/>
            <person name="Cuomo C.A."/>
        </authorList>
    </citation>
    <scope>NUCLEOTIDE SEQUENCE [LARGE SCALE GENOMIC DNA]</scope>
    <source>
        <strain evidence="2 3">UAMH7299</strain>
    </source>
</reference>
<comment type="caution">
    <text evidence="2">The sequence shown here is derived from an EMBL/GenBank/DDBJ whole genome shotgun (WGS) entry which is preliminary data.</text>
</comment>
<proteinExistence type="predicted"/>
<dbReference type="InterPro" id="IPR020301">
    <property type="entry name" value="Mrx7"/>
</dbReference>
<dbReference type="EMBL" id="PDNA01000048">
    <property type="protein sequence ID" value="PGH19334.1"/>
    <property type="molecule type" value="Genomic_DNA"/>
</dbReference>
<feature type="signal peptide" evidence="1">
    <location>
        <begin position="1"/>
        <end position="17"/>
    </location>
</feature>
<dbReference type="Pfam" id="PF10906">
    <property type="entry name" value="Mrx7"/>
    <property type="match status" value="1"/>
</dbReference>
<name>A0A2B7Y5A0_POLH7</name>
<protein>
    <submittedName>
        <fullName evidence="2">Uncharacterized protein</fullName>
    </submittedName>
</protein>
<dbReference type="Proteomes" id="UP000224634">
    <property type="component" value="Unassembled WGS sequence"/>
</dbReference>
<dbReference type="AlphaFoldDB" id="A0A2B7Y5A0"/>